<evidence type="ECO:0000313" key="1">
    <source>
        <dbReference type="EMBL" id="OWP03529.1"/>
    </source>
</evidence>
<proteinExistence type="predicted"/>
<dbReference type="AlphaFoldDB" id="A0A218Z639"/>
<gene>
    <name evidence="1" type="ORF">B2J93_7547</name>
</gene>
<reference evidence="1 2" key="1">
    <citation type="submission" date="2017-04" db="EMBL/GenBank/DDBJ databases">
        <title>Draft genome sequence of Marssonina coronaria NL1: causal agent of apple blotch.</title>
        <authorList>
            <person name="Cheng Q."/>
        </authorList>
    </citation>
    <scope>NUCLEOTIDE SEQUENCE [LARGE SCALE GENOMIC DNA]</scope>
    <source>
        <strain evidence="1 2">NL1</strain>
    </source>
</reference>
<accession>A0A218Z639</accession>
<organism evidence="1 2">
    <name type="scientific">Diplocarpon coronariae</name>
    <dbReference type="NCBI Taxonomy" id="2795749"/>
    <lineage>
        <taxon>Eukaryota</taxon>
        <taxon>Fungi</taxon>
        <taxon>Dikarya</taxon>
        <taxon>Ascomycota</taxon>
        <taxon>Pezizomycotina</taxon>
        <taxon>Leotiomycetes</taxon>
        <taxon>Helotiales</taxon>
        <taxon>Drepanopezizaceae</taxon>
        <taxon>Diplocarpon</taxon>
    </lineage>
</organism>
<evidence type="ECO:0000313" key="2">
    <source>
        <dbReference type="Proteomes" id="UP000242519"/>
    </source>
</evidence>
<name>A0A218Z639_9HELO</name>
<comment type="caution">
    <text evidence="1">The sequence shown here is derived from an EMBL/GenBank/DDBJ whole genome shotgun (WGS) entry which is preliminary data.</text>
</comment>
<dbReference type="EMBL" id="MZNU01000176">
    <property type="protein sequence ID" value="OWP03529.1"/>
    <property type="molecule type" value="Genomic_DNA"/>
</dbReference>
<sequence length="49" mass="5429">MSTDDILRAEDNQGRDFWFMGQKCYGVTDIAASDEIVIGLIVIEGYSQG</sequence>
<dbReference type="InParanoid" id="A0A218Z639"/>
<protein>
    <submittedName>
        <fullName evidence="1">Uncharacterized protein</fullName>
    </submittedName>
</protein>
<keyword evidence="2" id="KW-1185">Reference proteome</keyword>
<dbReference type="Proteomes" id="UP000242519">
    <property type="component" value="Unassembled WGS sequence"/>
</dbReference>